<evidence type="ECO:0000313" key="2">
    <source>
        <dbReference type="Proteomes" id="UP000800200"/>
    </source>
</evidence>
<evidence type="ECO:0000313" key="1">
    <source>
        <dbReference type="EMBL" id="KAF2192246.1"/>
    </source>
</evidence>
<reference evidence="1" key="1">
    <citation type="journal article" date="2020" name="Stud. Mycol.">
        <title>101 Dothideomycetes genomes: a test case for predicting lifestyles and emergence of pathogens.</title>
        <authorList>
            <person name="Haridas S."/>
            <person name="Albert R."/>
            <person name="Binder M."/>
            <person name="Bloem J."/>
            <person name="Labutti K."/>
            <person name="Salamov A."/>
            <person name="Andreopoulos B."/>
            <person name="Baker S."/>
            <person name="Barry K."/>
            <person name="Bills G."/>
            <person name="Bluhm B."/>
            <person name="Cannon C."/>
            <person name="Castanera R."/>
            <person name="Culley D."/>
            <person name="Daum C."/>
            <person name="Ezra D."/>
            <person name="Gonzalez J."/>
            <person name="Henrissat B."/>
            <person name="Kuo A."/>
            <person name="Liang C."/>
            <person name="Lipzen A."/>
            <person name="Lutzoni F."/>
            <person name="Magnuson J."/>
            <person name="Mondo S."/>
            <person name="Nolan M."/>
            <person name="Ohm R."/>
            <person name="Pangilinan J."/>
            <person name="Park H.-J."/>
            <person name="Ramirez L."/>
            <person name="Alfaro M."/>
            <person name="Sun H."/>
            <person name="Tritt A."/>
            <person name="Yoshinaga Y."/>
            <person name="Zwiers L.-H."/>
            <person name="Turgeon B."/>
            <person name="Goodwin S."/>
            <person name="Spatafora J."/>
            <person name="Crous P."/>
            <person name="Grigoriev I."/>
        </authorList>
    </citation>
    <scope>NUCLEOTIDE SEQUENCE</scope>
    <source>
        <strain evidence="1">CBS 207.26</strain>
    </source>
</reference>
<sequence>MQLPTTATCFQASSQPTLQALLCLIFPMPGSQGARCLSSWRRSPWHSQYLPVLVHLSCLSMRSLQHWATAGRSLGYPFLTNSSKRSVRSAKRNCPPGQSDWRLL</sequence>
<name>A0A6A6EQQ2_9PEZI</name>
<dbReference type="Proteomes" id="UP000800200">
    <property type="component" value="Unassembled WGS sequence"/>
</dbReference>
<accession>A0A6A6EQQ2</accession>
<keyword evidence="2" id="KW-1185">Reference proteome</keyword>
<proteinExistence type="predicted"/>
<protein>
    <submittedName>
        <fullName evidence="1">Uncharacterized protein</fullName>
    </submittedName>
</protein>
<dbReference type="AlphaFoldDB" id="A0A6A6EQQ2"/>
<dbReference type="EMBL" id="ML994615">
    <property type="protein sequence ID" value="KAF2192246.1"/>
    <property type="molecule type" value="Genomic_DNA"/>
</dbReference>
<gene>
    <name evidence="1" type="ORF">K469DRAFT_307841</name>
</gene>
<organism evidence="1 2">
    <name type="scientific">Zopfia rhizophila CBS 207.26</name>
    <dbReference type="NCBI Taxonomy" id="1314779"/>
    <lineage>
        <taxon>Eukaryota</taxon>
        <taxon>Fungi</taxon>
        <taxon>Dikarya</taxon>
        <taxon>Ascomycota</taxon>
        <taxon>Pezizomycotina</taxon>
        <taxon>Dothideomycetes</taxon>
        <taxon>Dothideomycetes incertae sedis</taxon>
        <taxon>Zopfiaceae</taxon>
        <taxon>Zopfia</taxon>
    </lineage>
</organism>